<feature type="transmembrane region" description="Helical" evidence="1">
    <location>
        <begin position="236"/>
        <end position="257"/>
    </location>
</feature>
<dbReference type="RefSeq" id="WP_380022046.1">
    <property type="nucleotide sequence ID" value="NZ_JBHSHD010000010.1"/>
</dbReference>
<evidence type="ECO:0000313" key="4">
    <source>
        <dbReference type="EMBL" id="MFC4821776.1"/>
    </source>
</evidence>
<keyword evidence="5" id="KW-1185">Reference proteome</keyword>
<dbReference type="PANTHER" id="PTHR39084">
    <property type="entry name" value="MEMBRANE PROTEIN-RELATED"/>
    <property type="match status" value="1"/>
</dbReference>
<dbReference type="Proteomes" id="UP001595886">
    <property type="component" value="Unassembled WGS sequence"/>
</dbReference>
<evidence type="ECO:0000259" key="2">
    <source>
        <dbReference type="Pfam" id="PF02308"/>
    </source>
</evidence>
<dbReference type="PANTHER" id="PTHR39084:SF1">
    <property type="entry name" value="DUF4010 DOMAIN-CONTAINING PROTEIN"/>
    <property type="match status" value="1"/>
</dbReference>
<dbReference type="Pfam" id="PF13194">
    <property type="entry name" value="DUF4010"/>
    <property type="match status" value="1"/>
</dbReference>
<feature type="transmembrane region" description="Helical" evidence="1">
    <location>
        <begin position="365"/>
        <end position="386"/>
    </location>
</feature>
<dbReference type="EMBL" id="JBHSHD010000010">
    <property type="protein sequence ID" value="MFC4821776.1"/>
    <property type="molecule type" value="Genomic_DNA"/>
</dbReference>
<gene>
    <name evidence="4" type="ORF">ACFO6Q_15720</name>
</gene>
<evidence type="ECO:0000259" key="3">
    <source>
        <dbReference type="Pfam" id="PF13194"/>
    </source>
</evidence>
<feature type="transmembrane region" description="Helical" evidence="1">
    <location>
        <begin position="145"/>
        <end position="163"/>
    </location>
</feature>
<reference evidence="5" key="1">
    <citation type="journal article" date="2019" name="Int. J. Syst. Evol. Microbiol.">
        <title>The Global Catalogue of Microorganisms (GCM) 10K type strain sequencing project: providing services to taxonomists for standard genome sequencing and annotation.</title>
        <authorList>
            <consortium name="The Broad Institute Genomics Platform"/>
            <consortium name="The Broad Institute Genome Sequencing Center for Infectious Disease"/>
            <person name="Wu L."/>
            <person name="Ma J."/>
        </authorList>
    </citation>
    <scope>NUCLEOTIDE SEQUENCE [LARGE SCALE GENOMIC DNA]</scope>
    <source>
        <strain evidence="5">CCUG 30340</strain>
    </source>
</reference>
<evidence type="ECO:0000313" key="5">
    <source>
        <dbReference type="Proteomes" id="UP001595886"/>
    </source>
</evidence>
<feature type="transmembrane region" description="Helical" evidence="1">
    <location>
        <begin position="48"/>
        <end position="81"/>
    </location>
</feature>
<protein>
    <submittedName>
        <fullName evidence="4">MgtC/SapB family protein</fullName>
    </submittedName>
</protein>
<keyword evidence="1" id="KW-0472">Membrane</keyword>
<feature type="domain" description="MgtC/SapB/SrpB/YhiD N-terminal" evidence="2">
    <location>
        <begin position="15"/>
        <end position="131"/>
    </location>
</feature>
<feature type="transmembrane region" description="Helical" evidence="1">
    <location>
        <begin position="264"/>
        <end position="285"/>
    </location>
</feature>
<feature type="transmembrane region" description="Helical" evidence="1">
    <location>
        <begin position="305"/>
        <end position="326"/>
    </location>
</feature>
<dbReference type="InterPro" id="IPR049177">
    <property type="entry name" value="MgtC_SapB_SrpB_YhiD_N"/>
</dbReference>
<keyword evidence="1" id="KW-1133">Transmembrane helix</keyword>
<name>A0ABV9QYB5_9GAMM</name>
<proteinExistence type="predicted"/>
<feature type="transmembrane region" description="Helical" evidence="1">
    <location>
        <begin position="175"/>
        <end position="193"/>
    </location>
</feature>
<comment type="caution">
    <text evidence="4">The sequence shown here is derived from an EMBL/GenBank/DDBJ whole genome shotgun (WGS) entry which is preliminary data.</text>
</comment>
<sequence>MQEKILLDGIDLYGLVVALGGGLLVGLERERRRTWDSGLAGGLRTSMLAALIGALGMLLGPVAAALCAVLVGACVLAGGWPLRHRHRTLTAEFALFATFLLGALAIGHAQLAAALFVVLTALLAGKETLHRFSREVLGEQDLDDILLLAAACLIVLPLLPDRVVGPYGVLNPHKLGLLVIWVMAVGAVGYLGLRLFGARRGLVLAGVFGGFVSSTATIAGMGQRARADPALTRSCIAAALASNVATLVQLALILALVSPASLVALAWPLLGAALTTMVVCVAAMWHANGGAADAGAAQDYGRPFVLSHALAFAAIVAVALLGAAALQDWLGPRGAFAAAAFGGFADVHAATLAVGQLAATATLTPLQAAQAIAVAFTANAAFRCFAALSGGRAFGRPVAAGLIAVNVVLLLMLGLEPPRF</sequence>
<dbReference type="Pfam" id="PF02308">
    <property type="entry name" value="MgtC"/>
    <property type="match status" value="1"/>
</dbReference>
<organism evidence="4 5">
    <name type="scientific">Dokdonella ginsengisoli</name>
    <dbReference type="NCBI Taxonomy" id="363846"/>
    <lineage>
        <taxon>Bacteria</taxon>
        <taxon>Pseudomonadati</taxon>
        <taxon>Pseudomonadota</taxon>
        <taxon>Gammaproteobacteria</taxon>
        <taxon>Lysobacterales</taxon>
        <taxon>Rhodanobacteraceae</taxon>
        <taxon>Dokdonella</taxon>
    </lineage>
</organism>
<feature type="transmembrane region" description="Helical" evidence="1">
    <location>
        <begin position="202"/>
        <end position="221"/>
    </location>
</feature>
<feature type="transmembrane region" description="Helical" evidence="1">
    <location>
        <begin position="398"/>
        <end position="415"/>
    </location>
</feature>
<accession>A0ABV9QYB5</accession>
<feature type="transmembrane region" description="Helical" evidence="1">
    <location>
        <begin position="93"/>
        <end position="124"/>
    </location>
</feature>
<keyword evidence="1" id="KW-0812">Transmembrane</keyword>
<feature type="transmembrane region" description="Helical" evidence="1">
    <location>
        <begin position="338"/>
        <end position="359"/>
    </location>
</feature>
<evidence type="ECO:0000256" key="1">
    <source>
        <dbReference type="SAM" id="Phobius"/>
    </source>
</evidence>
<feature type="domain" description="DUF4010" evidence="3">
    <location>
        <begin position="181"/>
        <end position="389"/>
    </location>
</feature>
<feature type="transmembrane region" description="Helical" evidence="1">
    <location>
        <begin position="6"/>
        <end position="27"/>
    </location>
</feature>
<dbReference type="InterPro" id="IPR025105">
    <property type="entry name" value="DUF4010"/>
</dbReference>